<reference evidence="1 2" key="1">
    <citation type="submission" date="2019-08" db="EMBL/GenBank/DDBJ databases">
        <title>The genome sequence of a newly discovered highly antifungal drug resistant Aspergillus species, Aspergillus tanneri NIH 1004.</title>
        <authorList>
            <person name="Mounaud S."/>
            <person name="Singh I."/>
            <person name="Joardar V."/>
            <person name="Pakala S."/>
            <person name="Pakala S."/>
            <person name="Venepally P."/>
            <person name="Chung J.K."/>
            <person name="Losada L."/>
            <person name="Nierman W.C."/>
        </authorList>
    </citation>
    <scope>NUCLEOTIDE SEQUENCE [LARGE SCALE GENOMIC DNA]</scope>
    <source>
        <strain evidence="1 2">NIH1004</strain>
    </source>
</reference>
<dbReference type="InterPro" id="IPR010323">
    <property type="entry name" value="DUF924"/>
</dbReference>
<dbReference type="Gene3D" id="1.25.40.10">
    <property type="entry name" value="Tetratricopeptide repeat domain"/>
    <property type="match status" value="1"/>
</dbReference>
<gene>
    <name evidence="1" type="ORF">ATNIH1004_003876</name>
</gene>
<protein>
    <recommendedName>
        <fullName evidence="3">DUF924-domain-containing protein</fullName>
    </recommendedName>
</protein>
<dbReference type="RefSeq" id="XP_033427354.1">
    <property type="nucleotide sequence ID" value="XM_033568548.1"/>
</dbReference>
<dbReference type="SUPFAM" id="SSF48452">
    <property type="entry name" value="TPR-like"/>
    <property type="match status" value="1"/>
</dbReference>
<evidence type="ECO:0000313" key="1">
    <source>
        <dbReference type="EMBL" id="KAA8647993.1"/>
    </source>
</evidence>
<dbReference type="Proteomes" id="UP000324241">
    <property type="component" value="Unassembled WGS sequence"/>
</dbReference>
<dbReference type="EMBL" id="QUQM01000003">
    <property type="protein sequence ID" value="KAA8647993.1"/>
    <property type="molecule type" value="Genomic_DNA"/>
</dbReference>
<name>A0A5M9MSZ1_9EURO</name>
<proteinExistence type="predicted"/>
<dbReference type="AlphaFoldDB" id="A0A5M9MSZ1"/>
<dbReference type="InterPro" id="IPR011990">
    <property type="entry name" value="TPR-like_helical_dom_sf"/>
</dbReference>
<dbReference type="VEuPathDB" id="FungiDB:EYZ11_004223"/>
<organism evidence="1 2">
    <name type="scientific">Aspergillus tanneri</name>
    <dbReference type="NCBI Taxonomy" id="1220188"/>
    <lineage>
        <taxon>Eukaryota</taxon>
        <taxon>Fungi</taxon>
        <taxon>Dikarya</taxon>
        <taxon>Ascomycota</taxon>
        <taxon>Pezizomycotina</taxon>
        <taxon>Eurotiomycetes</taxon>
        <taxon>Eurotiomycetidae</taxon>
        <taxon>Eurotiales</taxon>
        <taxon>Aspergillaceae</taxon>
        <taxon>Aspergillus</taxon>
        <taxon>Aspergillus subgen. Circumdati</taxon>
    </lineage>
</organism>
<comment type="caution">
    <text evidence="1">The sequence shown here is derived from an EMBL/GenBank/DDBJ whole genome shotgun (WGS) entry which is preliminary data.</text>
</comment>
<dbReference type="OrthoDB" id="414698at2759"/>
<dbReference type="Pfam" id="PF06041">
    <property type="entry name" value="DUF924"/>
    <property type="match status" value="1"/>
</dbReference>
<sequence length="181" mass="21049">MVRFTRPTMLNKSYQDVLDFWFGPRSSPDYLKEKSFWYGGAADDAYVRAHLGETYEAAKEGKLDTWIQTGQGEGALALILLLDQVPRNIFRGTPLAYATDSKAIAVARQAVESGWDKQMPPIQRRYIYSPFNHSENLEDQKMSLKLFTELGDRYHLHWAQDFYNQIKRDGRFTHRDHILGR</sequence>
<accession>A0A5M9MSZ1</accession>
<evidence type="ECO:0008006" key="3">
    <source>
        <dbReference type="Google" id="ProtNLM"/>
    </source>
</evidence>
<dbReference type="Gene3D" id="1.20.58.320">
    <property type="entry name" value="TPR-like"/>
    <property type="match status" value="1"/>
</dbReference>
<dbReference type="GeneID" id="54326578"/>
<evidence type="ECO:0000313" key="2">
    <source>
        <dbReference type="Proteomes" id="UP000324241"/>
    </source>
</evidence>